<proteinExistence type="predicted"/>
<sequence>MVRRQIHLEHAARTEAIRIVTLRAKASGYLQAHGLSGRARSGQGADRA</sequence>
<keyword evidence="2" id="KW-1185">Reference proteome</keyword>
<name>A0ABR6BZM4_9HYPH</name>
<evidence type="ECO:0000313" key="2">
    <source>
        <dbReference type="Proteomes" id="UP000587524"/>
    </source>
</evidence>
<organism evidence="1 2">
    <name type="scientific">Aminobacter ciceronei</name>
    <dbReference type="NCBI Taxonomy" id="150723"/>
    <lineage>
        <taxon>Bacteria</taxon>
        <taxon>Pseudomonadati</taxon>
        <taxon>Pseudomonadota</taxon>
        <taxon>Alphaproteobacteria</taxon>
        <taxon>Hyphomicrobiales</taxon>
        <taxon>Phyllobacteriaceae</taxon>
        <taxon>Aminobacter</taxon>
    </lineage>
</organism>
<gene>
    <name evidence="1" type="ORF">HNQ97_000153</name>
</gene>
<reference evidence="1 2" key="1">
    <citation type="submission" date="2020-08" db="EMBL/GenBank/DDBJ databases">
        <title>Genomic Encyclopedia of Type Strains, Phase IV (KMG-IV): sequencing the most valuable type-strain genomes for metagenomic binning, comparative biology and taxonomic classification.</title>
        <authorList>
            <person name="Goeker M."/>
        </authorList>
    </citation>
    <scope>NUCLEOTIDE SEQUENCE [LARGE SCALE GENOMIC DNA]</scope>
    <source>
        <strain evidence="1 2">DSM 17455</strain>
    </source>
</reference>
<comment type="caution">
    <text evidence="1">The sequence shown here is derived from an EMBL/GenBank/DDBJ whole genome shotgun (WGS) entry which is preliminary data.</text>
</comment>
<protein>
    <submittedName>
        <fullName evidence="1">Uncharacterized protein</fullName>
    </submittedName>
</protein>
<dbReference type="RefSeq" id="WP_182585756.1">
    <property type="nucleotide sequence ID" value="NZ_JACJHY010000001.1"/>
</dbReference>
<accession>A0ABR6BZM4</accession>
<evidence type="ECO:0000313" key="1">
    <source>
        <dbReference type="EMBL" id="MBA9018168.1"/>
    </source>
</evidence>
<dbReference type="Proteomes" id="UP000587524">
    <property type="component" value="Unassembled WGS sequence"/>
</dbReference>
<dbReference type="EMBL" id="JACJHZ010000001">
    <property type="protein sequence ID" value="MBA9018168.1"/>
    <property type="molecule type" value="Genomic_DNA"/>
</dbReference>